<dbReference type="SUPFAM" id="SSF69279">
    <property type="entry name" value="Phage tail proteins"/>
    <property type="match status" value="2"/>
</dbReference>
<dbReference type="Pfam" id="PF21683">
    <property type="entry name" value="GpP-like_1st"/>
    <property type="match status" value="1"/>
</dbReference>
<feature type="domain" description="Baseplate hub protein gp44-like N-terminal" evidence="1">
    <location>
        <begin position="33"/>
        <end position="107"/>
    </location>
</feature>
<comment type="caution">
    <text evidence="4">The sequence shown here is derived from an EMBL/GenBank/DDBJ whole genome shotgun (WGS) entry which is preliminary data.</text>
</comment>
<reference evidence="4 5" key="1">
    <citation type="submission" date="2017-07" db="EMBL/GenBank/DDBJ databases">
        <title>A draft genome sequence of Gluconacetobacter entanii LTH 4560.</title>
        <authorList>
            <person name="Skraban J."/>
            <person name="Cleenwerck I."/>
            <person name="Vandamme P."/>
            <person name="Trcek J."/>
        </authorList>
    </citation>
    <scope>NUCLEOTIDE SEQUENCE [LARGE SCALE GENOMIC DNA]</scope>
    <source>
        <strain evidence="4 5">LTH 4560</strain>
    </source>
</reference>
<dbReference type="InterPro" id="IPR053981">
    <property type="entry name" value="Gp44/GpP-like_2nd"/>
</dbReference>
<sequence>MSGALTAISDFLGWDNAPSDQVSIVVTSGGTSRQITNWTSAVLRLGIEVMPWTAALGMTAARASAAGVDTLNPGDTCQVYIGSDLVFTGYVITVVDDLGPEDHMIEVQIASKSVDLVECAAEFSTFQMNSTNVLAIARAVASRVNIDVVSVNGAGDTDILAFSIILTETAYEVIERLSRLAAVLFYDQPDGNICMSSVGTRRAATGFTVGGNVERIQTVRSLGGRYSSVIAINQNTVSLFTDPNVNALESQMSALTVGIEATDPGVPRKRIMLIPTENGDQDNAVCQQRAQWEVNRRIGRAYPVSLTADSWRDATGQLWLPNTLAPVTAINGTRQDLLIGELTLRQTVEDGMHADVVLMPPEAYSPEPMLNPVLRDRFLQTLNSAQADVDHSIQTEDLPPLDGTAQ</sequence>
<dbReference type="Pfam" id="PF21929">
    <property type="entry name" value="GpP_4th"/>
    <property type="match status" value="1"/>
</dbReference>
<dbReference type="InterPro" id="IPR023399">
    <property type="entry name" value="Baseplate-like_2-layer_sand"/>
</dbReference>
<dbReference type="Gene3D" id="3.55.50.10">
    <property type="entry name" value="Baseplate protein-like domains"/>
    <property type="match status" value="1"/>
</dbReference>
<dbReference type="AlphaFoldDB" id="A0A318PU61"/>
<dbReference type="InterPro" id="IPR049354">
    <property type="entry name" value="GpP-like_N"/>
</dbReference>
<dbReference type="EMBL" id="NKUF01000006">
    <property type="protein sequence ID" value="PYD63980.1"/>
    <property type="molecule type" value="Genomic_DNA"/>
</dbReference>
<proteinExistence type="predicted"/>
<dbReference type="InterPro" id="IPR053982">
    <property type="entry name" value="Gp44/GpP-like_C"/>
</dbReference>
<dbReference type="OrthoDB" id="9016931at2"/>
<gene>
    <name evidence="4" type="ORF">CFR72_04660</name>
</gene>
<feature type="domain" description="Baseplate hub protein gp44/GpP-like C-terminal" evidence="2">
    <location>
        <begin position="284"/>
        <end position="367"/>
    </location>
</feature>
<evidence type="ECO:0000259" key="3">
    <source>
        <dbReference type="Pfam" id="PF22255"/>
    </source>
</evidence>
<dbReference type="Gene3D" id="2.30.300.10">
    <property type="entry name" value="Baseplate protein-like domain - beta roll fold"/>
    <property type="match status" value="1"/>
</dbReference>
<dbReference type="RefSeq" id="WP_110912879.1">
    <property type="nucleotide sequence ID" value="NZ_NKUF01000006.1"/>
</dbReference>
<evidence type="ECO:0000259" key="2">
    <source>
        <dbReference type="Pfam" id="PF21929"/>
    </source>
</evidence>
<organism evidence="4 5">
    <name type="scientific">Gluconacetobacter entanii</name>
    <dbReference type="NCBI Taxonomy" id="108528"/>
    <lineage>
        <taxon>Bacteria</taxon>
        <taxon>Pseudomonadati</taxon>
        <taxon>Pseudomonadota</taxon>
        <taxon>Alphaproteobacteria</taxon>
        <taxon>Acetobacterales</taxon>
        <taxon>Acetobacteraceae</taxon>
        <taxon>Gluconacetobacter</taxon>
    </lineage>
</organism>
<feature type="domain" description="Baseplate hub protein gp44/GpP-like second" evidence="3">
    <location>
        <begin position="115"/>
        <end position="195"/>
    </location>
</feature>
<dbReference type="InterPro" id="IPR026276">
    <property type="entry name" value="Baseplate_GpP"/>
</dbReference>
<dbReference type="Pfam" id="PF22255">
    <property type="entry name" value="Gp44-like_2nd"/>
    <property type="match status" value="1"/>
</dbReference>
<evidence type="ECO:0000313" key="4">
    <source>
        <dbReference type="EMBL" id="PYD63980.1"/>
    </source>
</evidence>
<name>A0A318PU61_9PROT</name>
<evidence type="ECO:0000259" key="1">
    <source>
        <dbReference type="Pfam" id="PF21683"/>
    </source>
</evidence>
<dbReference type="Gene3D" id="3.30.1920.10">
    <property type="entry name" value="Baseplate protein-like domains - 2 layer sandwich fold"/>
    <property type="match status" value="1"/>
</dbReference>
<dbReference type="Proteomes" id="UP000248301">
    <property type="component" value="Unassembled WGS sequence"/>
</dbReference>
<dbReference type="PIRSF" id="PIRSF004440">
    <property type="entry name" value="GpP"/>
    <property type="match status" value="1"/>
</dbReference>
<evidence type="ECO:0000313" key="5">
    <source>
        <dbReference type="Proteomes" id="UP000248301"/>
    </source>
</evidence>
<protein>
    <submittedName>
        <fullName evidence="4">Phage tail protein</fullName>
    </submittedName>
</protein>
<accession>A0A318PU61</accession>